<comment type="similarity">
    <text evidence="1">Belongs to the HicA mRNA interferase family.</text>
</comment>
<evidence type="ECO:0000313" key="9">
    <source>
        <dbReference type="Proteomes" id="UP000230828"/>
    </source>
</evidence>
<evidence type="ECO:0000256" key="4">
    <source>
        <dbReference type="ARBA" id="ARBA00022759"/>
    </source>
</evidence>
<evidence type="ECO:0008006" key="10">
    <source>
        <dbReference type="Google" id="ProtNLM"/>
    </source>
</evidence>
<keyword evidence="5" id="KW-0378">Hydrolase</keyword>
<keyword evidence="2" id="KW-1277">Toxin-antitoxin system</keyword>
<dbReference type="AlphaFoldDB" id="A0A2H0R131"/>
<dbReference type="InterPro" id="IPR038570">
    <property type="entry name" value="HicA_sf"/>
</dbReference>
<evidence type="ECO:0000256" key="6">
    <source>
        <dbReference type="ARBA" id="ARBA00022884"/>
    </source>
</evidence>
<gene>
    <name evidence="8" type="ORF">COV33_02240</name>
</gene>
<comment type="caution">
    <text evidence="8">The sequence shown here is derived from an EMBL/GenBank/DDBJ whole genome shotgun (WGS) entry which is preliminary data.</text>
</comment>
<dbReference type="Proteomes" id="UP000230828">
    <property type="component" value="Unassembled WGS sequence"/>
</dbReference>
<dbReference type="GO" id="GO:0004519">
    <property type="term" value="F:endonuclease activity"/>
    <property type="evidence" value="ECO:0007669"/>
    <property type="project" value="UniProtKB-KW"/>
</dbReference>
<accession>A0A2H0R131</accession>
<evidence type="ECO:0000313" key="8">
    <source>
        <dbReference type="EMBL" id="PIR39976.1"/>
    </source>
</evidence>
<evidence type="ECO:0000256" key="1">
    <source>
        <dbReference type="ARBA" id="ARBA00006620"/>
    </source>
</evidence>
<organism evidence="8 9">
    <name type="scientific">Candidatus Zambryskibacteria bacterium CG10_big_fil_rev_8_21_14_0_10_34_34</name>
    <dbReference type="NCBI Taxonomy" id="1975114"/>
    <lineage>
        <taxon>Bacteria</taxon>
        <taxon>Candidatus Zambryskiibacteriota</taxon>
    </lineage>
</organism>
<name>A0A2H0R131_9BACT</name>
<dbReference type="EMBL" id="PCXM01000039">
    <property type="protein sequence ID" value="PIR39976.1"/>
    <property type="molecule type" value="Genomic_DNA"/>
</dbReference>
<evidence type="ECO:0000256" key="7">
    <source>
        <dbReference type="ARBA" id="ARBA00023016"/>
    </source>
</evidence>
<keyword evidence="4" id="KW-0255">Endonuclease</keyword>
<dbReference type="Gene3D" id="3.30.920.30">
    <property type="entry name" value="Hypothetical protein"/>
    <property type="match status" value="1"/>
</dbReference>
<evidence type="ECO:0000256" key="5">
    <source>
        <dbReference type="ARBA" id="ARBA00022801"/>
    </source>
</evidence>
<evidence type="ECO:0000256" key="3">
    <source>
        <dbReference type="ARBA" id="ARBA00022722"/>
    </source>
</evidence>
<proteinExistence type="inferred from homology"/>
<keyword evidence="3" id="KW-0540">Nuclease</keyword>
<protein>
    <recommendedName>
        <fullName evidence="10">Toxin HicA</fullName>
    </recommendedName>
</protein>
<keyword evidence="7" id="KW-0346">Stress response</keyword>
<sequence length="74" mass="8567">MGRLKQIKPRELVKALKQVGFEEYNQRGSHLILVNEERDLQTSVPIHTGDIGRGLLKNILKQVKLTEEEFKELL</sequence>
<dbReference type="SUPFAM" id="SSF54786">
    <property type="entry name" value="YcfA/nrd intein domain"/>
    <property type="match status" value="1"/>
</dbReference>
<dbReference type="Pfam" id="PF07927">
    <property type="entry name" value="HicA_toxin"/>
    <property type="match status" value="1"/>
</dbReference>
<evidence type="ECO:0000256" key="2">
    <source>
        <dbReference type="ARBA" id="ARBA00022649"/>
    </source>
</evidence>
<dbReference type="GO" id="GO:0003729">
    <property type="term" value="F:mRNA binding"/>
    <property type="evidence" value="ECO:0007669"/>
    <property type="project" value="InterPro"/>
</dbReference>
<reference evidence="8 9" key="1">
    <citation type="submission" date="2017-09" db="EMBL/GenBank/DDBJ databases">
        <title>Depth-based differentiation of microbial function through sediment-hosted aquifers and enrichment of novel symbionts in the deep terrestrial subsurface.</title>
        <authorList>
            <person name="Probst A.J."/>
            <person name="Ladd B."/>
            <person name="Jarett J.K."/>
            <person name="Geller-Mcgrath D.E."/>
            <person name="Sieber C.M."/>
            <person name="Emerson J.B."/>
            <person name="Anantharaman K."/>
            <person name="Thomas B.C."/>
            <person name="Malmstrom R."/>
            <person name="Stieglmeier M."/>
            <person name="Klingl A."/>
            <person name="Woyke T."/>
            <person name="Ryan C.M."/>
            <person name="Banfield J.F."/>
        </authorList>
    </citation>
    <scope>NUCLEOTIDE SEQUENCE [LARGE SCALE GENOMIC DNA]</scope>
    <source>
        <strain evidence="8">CG10_big_fil_rev_8_21_14_0_10_34_34</strain>
    </source>
</reference>
<keyword evidence="6" id="KW-0694">RNA-binding</keyword>
<dbReference type="GO" id="GO:0016787">
    <property type="term" value="F:hydrolase activity"/>
    <property type="evidence" value="ECO:0007669"/>
    <property type="project" value="UniProtKB-KW"/>
</dbReference>
<dbReference type="InterPro" id="IPR012933">
    <property type="entry name" value="HicA_mRNA_interferase"/>
</dbReference>